<keyword evidence="12" id="KW-0407">Ion channel</keyword>
<dbReference type="Pfam" id="PF10613">
    <property type="entry name" value="Lig_chan-Glu_bd"/>
    <property type="match status" value="2"/>
</dbReference>
<evidence type="ECO:0000256" key="10">
    <source>
        <dbReference type="ARBA" id="ARBA00023180"/>
    </source>
</evidence>
<evidence type="ECO:0000256" key="11">
    <source>
        <dbReference type="ARBA" id="ARBA00023286"/>
    </source>
</evidence>
<evidence type="ECO:0000256" key="6">
    <source>
        <dbReference type="ARBA" id="ARBA00022989"/>
    </source>
</evidence>
<keyword evidence="9" id="KW-0675">Receptor</keyword>
<evidence type="ECO:0000256" key="4">
    <source>
        <dbReference type="ARBA" id="ARBA00022475"/>
    </source>
</evidence>
<keyword evidence="15" id="KW-1185">Reference proteome</keyword>
<evidence type="ECO:0000256" key="7">
    <source>
        <dbReference type="ARBA" id="ARBA00023065"/>
    </source>
</evidence>
<evidence type="ECO:0000259" key="13">
    <source>
        <dbReference type="SMART" id="SM00918"/>
    </source>
</evidence>
<feature type="domain" description="Ionotropic glutamate receptor L-glutamate and glycine-binding" evidence="13">
    <location>
        <begin position="87"/>
        <end position="152"/>
    </location>
</feature>
<sequence>MNYGVTLRQKGSIYVFVIQDMTDIDSIGKEYLDFWVLTQNFRKKGKGYETNIWNGRSMVIPVKNLFEDKLRSFLGRTLKTSSFLFQPYITAKKVDENGVITEYGGIETQILKQLSLSLDFKYNSIIPPTDGLKWGSELSDGSFTGLIGDVMFERTDIAFAQFFITPSRMDRIDFTQPYDIDKVCFMVIKPPPLAQWKSLAYPLTISVWLGVFLSILVSLGFIYIYTTVTNSYEKSFSFVSGVFFYLGTLFDISQPMTSTLSKLSIRLAYTTFLLAIFVVTIGYRGSLISVLSVPHQSPPINSVKEVAESPLPIASLGPLYYETFMTSQDQDTQKIVNKFIVHYDYRESFKNLSDRKVIMCESQSFLDYSMRERFTDNYGVTTVHLVQECLNSFRIAFATSKNSIYTDRIGDKIIQLNAGGLIEKWIEDELNLIARLSKVEAKASHKKLTINDLEGPFYLWLFGIGISMTTFVYEDMTDIDSIGKEFLDVIKTTFFLKVKKITLVGALNDSSKNDKFWVFTQNFRKKGKGYETNIWNGRSMVIPGKNLFEDKLRSFWGKTLTASSFLFQPHITAKKVDENGVITEYGGIETQILKQLSLSLDFKYNSITPPSDGLKWGSELPDGSFTGLVGDIMFERTDIAFAQFFITPSRMDRIDFTQPYDIEKVCFMVIKSPPLPQWKSLAYPLTLSVWLGVFLSILGSLGFIYIYTTVTNSYEKSFSFVSGVFFYLGTLFDISQPMTSTLSKLSIRLAYTTFLLAIFVVTIGYRGSLISVLSVPHQSPPINSVKEVAESPLPIASFGPFHYETFMTSQDEDIQKNMIEMLLCVKVRVFLDYSIRERFTDNYGFTTVHLVEECLNSYSVAFVTAKNSIYTDRIGDKIIQLNAGGLIEKWIEDELNLIARLSKTETTAAHNKLKINNLEVNIRHFCKSV</sequence>
<keyword evidence="4" id="KW-1003">Cell membrane</keyword>
<dbReference type="PANTHER" id="PTHR42643:SF38">
    <property type="entry name" value="IONOTROPIC RECEPTOR 100A"/>
    <property type="match status" value="1"/>
</dbReference>
<keyword evidence="10" id="KW-0325">Glycoprotein</keyword>
<dbReference type="GO" id="GO:0005886">
    <property type="term" value="C:plasma membrane"/>
    <property type="evidence" value="ECO:0007669"/>
    <property type="project" value="UniProtKB-SubCell"/>
</dbReference>
<dbReference type="GO" id="GO:0015276">
    <property type="term" value="F:ligand-gated monoatomic ion channel activity"/>
    <property type="evidence" value="ECO:0007669"/>
    <property type="project" value="InterPro"/>
</dbReference>
<organism evidence="14 15">
    <name type="scientific">Lepeophtheirus salmonis</name>
    <name type="common">Salmon louse</name>
    <name type="synonym">Caligus salmonis</name>
    <dbReference type="NCBI Taxonomy" id="72036"/>
    <lineage>
        <taxon>Eukaryota</taxon>
        <taxon>Metazoa</taxon>
        <taxon>Ecdysozoa</taxon>
        <taxon>Arthropoda</taxon>
        <taxon>Crustacea</taxon>
        <taxon>Multicrustacea</taxon>
        <taxon>Hexanauplia</taxon>
        <taxon>Copepoda</taxon>
        <taxon>Siphonostomatoida</taxon>
        <taxon>Caligidae</taxon>
        <taxon>Lepeophtheirus</taxon>
    </lineage>
</organism>
<protein>
    <submittedName>
        <fullName evidence="14">(salmon louse) hypothetical protein</fullName>
    </submittedName>
</protein>
<evidence type="ECO:0000313" key="15">
    <source>
        <dbReference type="Proteomes" id="UP000675881"/>
    </source>
</evidence>
<keyword evidence="5" id="KW-0812">Transmembrane</keyword>
<gene>
    <name evidence="14" type="ORF">LSAA_14856</name>
</gene>
<dbReference type="EMBL" id="HG994588">
    <property type="protein sequence ID" value="CAF3041503.1"/>
    <property type="molecule type" value="Genomic_DNA"/>
</dbReference>
<evidence type="ECO:0000256" key="1">
    <source>
        <dbReference type="ARBA" id="ARBA00004651"/>
    </source>
</evidence>
<dbReference type="GO" id="GO:0050906">
    <property type="term" value="P:detection of stimulus involved in sensory perception"/>
    <property type="evidence" value="ECO:0007669"/>
    <property type="project" value="UniProtKB-ARBA"/>
</dbReference>
<evidence type="ECO:0000313" key="14">
    <source>
        <dbReference type="EMBL" id="CAF3041503.1"/>
    </source>
</evidence>
<keyword evidence="3" id="KW-0813">Transport</keyword>
<accession>A0A7R8D650</accession>
<keyword evidence="7" id="KW-0406">Ion transport</keyword>
<name>A0A7R8D650_LEPSM</name>
<dbReference type="OrthoDB" id="5984008at2759"/>
<reference evidence="14" key="1">
    <citation type="submission" date="2021-02" db="EMBL/GenBank/DDBJ databases">
        <authorList>
            <person name="Bekaert M."/>
        </authorList>
    </citation>
    <scope>NUCLEOTIDE SEQUENCE</scope>
    <source>
        <strain evidence="14">IoA-00</strain>
    </source>
</reference>
<keyword evidence="11" id="KW-1071">Ligand-gated ion channel</keyword>
<comment type="subcellular location">
    <subcellularLocation>
        <location evidence="1">Cell membrane</location>
        <topology evidence="1">Multi-pass membrane protein</topology>
    </subcellularLocation>
</comment>
<feature type="domain" description="Ionotropic glutamate receptor L-glutamate and glycine-binding" evidence="13">
    <location>
        <begin position="570"/>
        <end position="634"/>
    </location>
</feature>
<evidence type="ECO:0000256" key="3">
    <source>
        <dbReference type="ARBA" id="ARBA00022448"/>
    </source>
</evidence>
<evidence type="ECO:0000256" key="2">
    <source>
        <dbReference type="ARBA" id="ARBA00008685"/>
    </source>
</evidence>
<dbReference type="Gene3D" id="1.10.287.70">
    <property type="match status" value="2"/>
</dbReference>
<dbReference type="Pfam" id="PF00060">
    <property type="entry name" value="Lig_chan"/>
    <property type="match status" value="1"/>
</dbReference>
<evidence type="ECO:0000256" key="12">
    <source>
        <dbReference type="ARBA" id="ARBA00023303"/>
    </source>
</evidence>
<proteinExistence type="inferred from homology"/>
<dbReference type="InterPro" id="IPR001320">
    <property type="entry name" value="Iontro_rcpt_C"/>
</dbReference>
<evidence type="ECO:0000256" key="9">
    <source>
        <dbReference type="ARBA" id="ARBA00023170"/>
    </source>
</evidence>
<dbReference type="Proteomes" id="UP000675881">
    <property type="component" value="Chromosome 9"/>
</dbReference>
<keyword evidence="6" id="KW-1133">Transmembrane helix</keyword>
<dbReference type="Gene3D" id="3.40.190.10">
    <property type="entry name" value="Periplasmic binding protein-like II"/>
    <property type="match status" value="2"/>
</dbReference>
<dbReference type="InterPro" id="IPR019594">
    <property type="entry name" value="Glu/Gly-bd"/>
</dbReference>
<dbReference type="PANTHER" id="PTHR42643">
    <property type="entry name" value="IONOTROPIC RECEPTOR 20A-RELATED"/>
    <property type="match status" value="1"/>
</dbReference>
<comment type="similarity">
    <text evidence="2">Belongs to the glutamate-gated ion channel (TC 1.A.10.1) family.</text>
</comment>
<dbReference type="InterPro" id="IPR052192">
    <property type="entry name" value="Insect_Ionotropic_Sensory_Rcpt"/>
</dbReference>
<evidence type="ECO:0000256" key="5">
    <source>
        <dbReference type="ARBA" id="ARBA00022692"/>
    </source>
</evidence>
<evidence type="ECO:0000256" key="8">
    <source>
        <dbReference type="ARBA" id="ARBA00023136"/>
    </source>
</evidence>
<dbReference type="SUPFAM" id="SSF53850">
    <property type="entry name" value="Periplasmic binding protein-like II"/>
    <property type="match status" value="2"/>
</dbReference>
<dbReference type="SMART" id="SM00918">
    <property type="entry name" value="Lig_chan-Glu_bd"/>
    <property type="match status" value="2"/>
</dbReference>
<dbReference type="AlphaFoldDB" id="A0A7R8D650"/>
<keyword evidence="8" id="KW-0472">Membrane</keyword>